<keyword evidence="3" id="KW-0813">Transport</keyword>
<proteinExistence type="inferred from homology"/>
<keyword evidence="6" id="KW-0863">Zinc-finger</keyword>
<evidence type="ECO:0000256" key="11">
    <source>
        <dbReference type="SAM" id="Phobius"/>
    </source>
</evidence>
<evidence type="ECO:0000256" key="2">
    <source>
        <dbReference type="ARBA" id="ARBA00005887"/>
    </source>
</evidence>
<dbReference type="SUPFAM" id="SSF54171">
    <property type="entry name" value="DNA-binding domain"/>
    <property type="match status" value="1"/>
</dbReference>
<dbReference type="Gene3D" id="1.10.3430.10">
    <property type="entry name" value="Ammonium transporter AmtB like domains"/>
    <property type="match status" value="1"/>
</dbReference>
<gene>
    <name evidence="13" type="ORF">PECAL_5P16370</name>
</gene>
<evidence type="ECO:0000313" key="13">
    <source>
        <dbReference type="EMBL" id="CAH0377055.1"/>
    </source>
</evidence>
<dbReference type="InterPro" id="IPR001841">
    <property type="entry name" value="Znf_RING"/>
</dbReference>
<protein>
    <recommendedName>
        <fullName evidence="12">RING-type domain-containing protein</fullName>
    </recommendedName>
</protein>
<keyword evidence="8 11" id="KW-1133">Transmembrane helix</keyword>
<dbReference type="Pfam" id="PF00909">
    <property type="entry name" value="Ammonium_transp"/>
    <property type="match status" value="1"/>
</dbReference>
<comment type="subcellular location">
    <subcellularLocation>
        <location evidence="1">Membrane</location>
        <topology evidence="1">Multi-pass membrane protein</topology>
    </subcellularLocation>
</comment>
<dbReference type="SUPFAM" id="SSF111352">
    <property type="entry name" value="Ammonium transporter"/>
    <property type="match status" value="1"/>
</dbReference>
<evidence type="ECO:0000256" key="3">
    <source>
        <dbReference type="ARBA" id="ARBA00022448"/>
    </source>
</evidence>
<feature type="transmembrane region" description="Helical" evidence="11">
    <location>
        <begin position="143"/>
        <end position="164"/>
    </location>
</feature>
<dbReference type="OrthoDB" id="534912at2759"/>
<dbReference type="InterPro" id="IPR013083">
    <property type="entry name" value="Znf_RING/FYVE/PHD"/>
</dbReference>
<sequence>MSDPPAFDDAQIVYLDEHYGGASSQNVHWMIFNGVLVFLMQCGFAMLCAGSVRAKNAQNILLKNLVDTCVGAMGFWATGYAFAYGDPSRRSRGNAFIGTKYFFLSGGVENTTGYENWFFQFAFAATAATIVSGAVAERCHLRAYAGYSAALTAFVYPVVAHWSWSRDGWLSNDLHDPLIGIGVVDFAGSGVVHMVGVPKPSDGPKEATSKFWGVCWNKHAGKWEAGYQDANGNKCYLGLFDDQELAALAVNAAIQALPPAVQRQRRANPVVDGKLVPKKRAPRKRRREEDAGVPCAICFDSTTVTLVCGHAMCEECMGRLAVFQGQTLTRSRRRVVIQCPLRCKALTERVLA</sequence>
<dbReference type="GO" id="GO:0005886">
    <property type="term" value="C:plasma membrane"/>
    <property type="evidence" value="ECO:0007669"/>
    <property type="project" value="TreeGrafter"/>
</dbReference>
<dbReference type="GO" id="GO:0097272">
    <property type="term" value="P:ammonium homeostasis"/>
    <property type="evidence" value="ECO:0007669"/>
    <property type="project" value="TreeGrafter"/>
</dbReference>
<keyword evidence="10" id="KW-0924">Ammonia transport</keyword>
<evidence type="ECO:0000256" key="6">
    <source>
        <dbReference type="ARBA" id="ARBA00022771"/>
    </source>
</evidence>
<dbReference type="Gene3D" id="3.30.40.10">
    <property type="entry name" value="Zinc/RING finger domain, C3HC4 (zinc finger)"/>
    <property type="match status" value="1"/>
</dbReference>
<dbReference type="GO" id="GO:0008519">
    <property type="term" value="F:ammonium channel activity"/>
    <property type="evidence" value="ECO:0007669"/>
    <property type="project" value="InterPro"/>
</dbReference>
<keyword evidence="4 11" id="KW-0812">Transmembrane</keyword>
<keyword evidence="14" id="KW-1185">Reference proteome</keyword>
<comment type="caution">
    <text evidence="13">The sequence shown here is derived from an EMBL/GenBank/DDBJ whole genome shotgun (WGS) entry which is preliminary data.</text>
</comment>
<reference evidence="13" key="1">
    <citation type="submission" date="2021-11" db="EMBL/GenBank/DDBJ databases">
        <authorList>
            <consortium name="Genoscope - CEA"/>
            <person name="William W."/>
        </authorList>
    </citation>
    <scope>NUCLEOTIDE SEQUENCE</scope>
</reference>
<dbReference type="Proteomes" id="UP000789595">
    <property type="component" value="Unassembled WGS sequence"/>
</dbReference>
<evidence type="ECO:0000256" key="4">
    <source>
        <dbReference type="ARBA" id="ARBA00022692"/>
    </source>
</evidence>
<dbReference type="InterPro" id="IPR029020">
    <property type="entry name" value="Ammonium/urea_transptr"/>
</dbReference>
<dbReference type="SMART" id="SM00184">
    <property type="entry name" value="RING"/>
    <property type="match status" value="1"/>
</dbReference>
<evidence type="ECO:0000256" key="1">
    <source>
        <dbReference type="ARBA" id="ARBA00004141"/>
    </source>
</evidence>
<keyword evidence="9 11" id="KW-0472">Membrane</keyword>
<feature type="transmembrane region" description="Helical" evidence="11">
    <location>
        <begin position="117"/>
        <end position="136"/>
    </location>
</feature>
<evidence type="ECO:0000256" key="5">
    <source>
        <dbReference type="ARBA" id="ARBA00022723"/>
    </source>
</evidence>
<dbReference type="GO" id="GO:0008270">
    <property type="term" value="F:zinc ion binding"/>
    <property type="evidence" value="ECO:0007669"/>
    <property type="project" value="UniProtKB-KW"/>
</dbReference>
<dbReference type="PROSITE" id="PS00518">
    <property type="entry name" value="ZF_RING_1"/>
    <property type="match status" value="1"/>
</dbReference>
<dbReference type="InterPro" id="IPR017907">
    <property type="entry name" value="Znf_RING_CS"/>
</dbReference>
<dbReference type="EMBL" id="CAKKNE010000005">
    <property type="protein sequence ID" value="CAH0377055.1"/>
    <property type="molecule type" value="Genomic_DNA"/>
</dbReference>
<dbReference type="GO" id="GO:0003700">
    <property type="term" value="F:DNA-binding transcription factor activity"/>
    <property type="evidence" value="ECO:0007669"/>
    <property type="project" value="InterPro"/>
</dbReference>
<evidence type="ECO:0000256" key="10">
    <source>
        <dbReference type="ARBA" id="ARBA00023177"/>
    </source>
</evidence>
<feature type="domain" description="RING-type" evidence="12">
    <location>
        <begin position="295"/>
        <end position="342"/>
    </location>
</feature>
<dbReference type="InterPro" id="IPR036955">
    <property type="entry name" value="AP2/ERF_dom_sf"/>
</dbReference>
<evidence type="ECO:0000256" key="7">
    <source>
        <dbReference type="ARBA" id="ARBA00022833"/>
    </source>
</evidence>
<dbReference type="Gene3D" id="3.30.730.10">
    <property type="entry name" value="AP2/ERF domain"/>
    <property type="match status" value="1"/>
</dbReference>
<feature type="transmembrane region" description="Helical" evidence="11">
    <location>
        <begin position="29"/>
        <end position="52"/>
    </location>
</feature>
<evidence type="ECO:0000259" key="12">
    <source>
        <dbReference type="SMART" id="SM00184"/>
    </source>
</evidence>
<dbReference type="PANTHER" id="PTHR11730:SF6">
    <property type="entry name" value="AMMONIUM TRANSPORTER"/>
    <property type="match status" value="1"/>
</dbReference>
<dbReference type="AlphaFoldDB" id="A0A8J2X1F1"/>
<dbReference type="InterPro" id="IPR024041">
    <property type="entry name" value="NH4_transpt_AmtB-like_dom"/>
</dbReference>
<keyword evidence="7" id="KW-0862">Zinc</keyword>
<organism evidence="13 14">
    <name type="scientific">Pelagomonas calceolata</name>
    <dbReference type="NCBI Taxonomy" id="35677"/>
    <lineage>
        <taxon>Eukaryota</taxon>
        <taxon>Sar</taxon>
        <taxon>Stramenopiles</taxon>
        <taxon>Ochrophyta</taxon>
        <taxon>Pelagophyceae</taxon>
        <taxon>Pelagomonadales</taxon>
        <taxon>Pelagomonadaceae</taxon>
        <taxon>Pelagomonas</taxon>
    </lineage>
</organism>
<name>A0A8J2X1F1_9STRA</name>
<keyword evidence="5" id="KW-0479">Metal-binding</keyword>
<dbReference type="InterPro" id="IPR016177">
    <property type="entry name" value="DNA-bd_dom_sf"/>
</dbReference>
<evidence type="ECO:0000256" key="9">
    <source>
        <dbReference type="ARBA" id="ARBA00023136"/>
    </source>
</evidence>
<evidence type="ECO:0000313" key="14">
    <source>
        <dbReference type="Proteomes" id="UP000789595"/>
    </source>
</evidence>
<dbReference type="PANTHER" id="PTHR11730">
    <property type="entry name" value="AMMONIUM TRANSPORTER"/>
    <property type="match status" value="1"/>
</dbReference>
<dbReference type="GO" id="GO:0003677">
    <property type="term" value="F:DNA binding"/>
    <property type="evidence" value="ECO:0007669"/>
    <property type="project" value="InterPro"/>
</dbReference>
<dbReference type="SUPFAM" id="SSF57850">
    <property type="entry name" value="RING/U-box"/>
    <property type="match status" value="1"/>
</dbReference>
<comment type="similarity">
    <text evidence="2">Belongs to the ammonia transporter channel (TC 1.A.11.2) family.</text>
</comment>
<accession>A0A8J2X1F1</accession>
<feature type="transmembrane region" description="Helical" evidence="11">
    <location>
        <begin position="64"/>
        <end position="83"/>
    </location>
</feature>
<evidence type="ECO:0000256" key="8">
    <source>
        <dbReference type="ARBA" id="ARBA00022989"/>
    </source>
</evidence>